<gene>
    <name evidence="7" type="ORF">AAE3_LOCUS7138</name>
</gene>
<comment type="catalytic activity">
    <reaction evidence="4">
        <text>an N-acyl-L-alpha-aminoacyl-tRNA + H2O = an N-acyl-L-amino acid + a tRNA + H(+)</text>
        <dbReference type="Rhea" id="RHEA:54448"/>
        <dbReference type="Rhea" id="RHEA-COMP:10123"/>
        <dbReference type="Rhea" id="RHEA-COMP:13883"/>
        <dbReference type="ChEBI" id="CHEBI:15377"/>
        <dbReference type="ChEBI" id="CHEBI:15378"/>
        <dbReference type="ChEBI" id="CHEBI:59874"/>
        <dbReference type="ChEBI" id="CHEBI:78442"/>
        <dbReference type="ChEBI" id="CHEBI:138191"/>
        <dbReference type="EC" id="3.1.1.29"/>
    </reaction>
</comment>
<dbReference type="InterPro" id="IPR002833">
    <property type="entry name" value="PTH2"/>
</dbReference>
<evidence type="ECO:0000256" key="1">
    <source>
        <dbReference type="ARBA" id="ARBA00013260"/>
    </source>
</evidence>
<dbReference type="PANTHER" id="PTHR12649">
    <property type="entry name" value="PEPTIDYL-TRNA HYDROLASE 2"/>
    <property type="match status" value="1"/>
</dbReference>
<keyword evidence="6" id="KW-1133">Transmembrane helix</keyword>
<evidence type="ECO:0000313" key="8">
    <source>
        <dbReference type="Proteomes" id="UP000467700"/>
    </source>
</evidence>
<name>A0A8S0XSC0_CYCAE</name>
<evidence type="ECO:0000256" key="3">
    <source>
        <dbReference type="ARBA" id="ARBA00038050"/>
    </source>
</evidence>
<dbReference type="InterPro" id="IPR023476">
    <property type="entry name" value="Pep_tRNA_hydro_II_dom_sf"/>
</dbReference>
<comment type="similarity">
    <text evidence="3">Belongs to the PTH2 family.</text>
</comment>
<dbReference type="Proteomes" id="UP000467700">
    <property type="component" value="Unassembled WGS sequence"/>
</dbReference>
<dbReference type="AlphaFoldDB" id="A0A8S0XSC0"/>
<keyword evidence="2" id="KW-0378">Hydrolase</keyword>
<dbReference type="NCBIfam" id="TIGR00283">
    <property type="entry name" value="arch_pth2"/>
    <property type="match status" value="1"/>
</dbReference>
<keyword evidence="6" id="KW-0472">Membrane</keyword>
<proteinExistence type="inferred from homology"/>
<evidence type="ECO:0000256" key="5">
    <source>
        <dbReference type="SAM" id="MobiDB-lite"/>
    </source>
</evidence>
<protein>
    <recommendedName>
        <fullName evidence="1">peptidyl-tRNA hydrolase</fullName>
        <ecNumber evidence="1">3.1.1.29</ecNumber>
    </recommendedName>
</protein>
<accession>A0A8S0XSC0</accession>
<keyword evidence="6" id="KW-0812">Transmembrane</keyword>
<dbReference type="CDD" id="cd02430">
    <property type="entry name" value="PTH2"/>
    <property type="match status" value="1"/>
</dbReference>
<dbReference type="EC" id="3.1.1.29" evidence="1"/>
<feature type="compositionally biased region" description="Acidic residues" evidence="5">
    <location>
        <begin position="143"/>
        <end position="152"/>
    </location>
</feature>
<organism evidence="7 8">
    <name type="scientific">Cyclocybe aegerita</name>
    <name type="common">Black poplar mushroom</name>
    <name type="synonym">Agrocybe aegerita</name>
    <dbReference type="NCBI Taxonomy" id="1973307"/>
    <lineage>
        <taxon>Eukaryota</taxon>
        <taxon>Fungi</taxon>
        <taxon>Dikarya</taxon>
        <taxon>Basidiomycota</taxon>
        <taxon>Agaricomycotina</taxon>
        <taxon>Agaricomycetes</taxon>
        <taxon>Agaricomycetidae</taxon>
        <taxon>Agaricales</taxon>
        <taxon>Agaricineae</taxon>
        <taxon>Bolbitiaceae</taxon>
        <taxon>Cyclocybe</taxon>
    </lineage>
</organism>
<feature type="region of interest" description="Disordered" evidence="5">
    <location>
        <begin position="118"/>
        <end position="161"/>
    </location>
</feature>
<evidence type="ECO:0000313" key="7">
    <source>
        <dbReference type="EMBL" id="CAA7264721.1"/>
    </source>
</evidence>
<evidence type="ECO:0000256" key="2">
    <source>
        <dbReference type="ARBA" id="ARBA00022801"/>
    </source>
</evidence>
<evidence type="ECO:0000256" key="6">
    <source>
        <dbReference type="SAM" id="Phobius"/>
    </source>
</evidence>
<sequence length="285" mass="31246">MKHTEREEWLPRGEDWWGPSGTIFKLSWWKETKCGRSKREWSHHSEDASLLVTTTVSRRPDAPPACLLPNLIKANLPLLLFLLRAPATRWVKIMSFGYAVLVAASLSLGFWAGRRSTYRTGSKPTAGPARLSRGSENSVKETDGDESDDNESSSEVADGDISSLSVGEADHCKMVLVVRTDLGMTSGKIAAQCSHAVLACYKTLQVKNPTLLRQWERAGQTKVALRCDSEDELLLMQAQAQSLNLCARSIQDAGRTQIAAGSRTVLGIAGPSRLVNQITGKLRLL</sequence>
<evidence type="ECO:0000256" key="4">
    <source>
        <dbReference type="ARBA" id="ARBA00048707"/>
    </source>
</evidence>
<dbReference type="GO" id="GO:0004045">
    <property type="term" value="F:peptidyl-tRNA hydrolase activity"/>
    <property type="evidence" value="ECO:0007669"/>
    <property type="project" value="UniProtKB-EC"/>
</dbReference>
<dbReference type="EMBL" id="CACVBS010000046">
    <property type="protein sequence ID" value="CAA7264721.1"/>
    <property type="molecule type" value="Genomic_DNA"/>
</dbReference>
<dbReference type="GO" id="GO:0005829">
    <property type="term" value="C:cytosol"/>
    <property type="evidence" value="ECO:0007669"/>
    <property type="project" value="TreeGrafter"/>
</dbReference>
<dbReference type="FunFam" id="3.40.1490.10:FF:000001">
    <property type="entry name" value="Peptidyl-tRNA hydrolase 2"/>
    <property type="match status" value="1"/>
</dbReference>
<dbReference type="OrthoDB" id="1733656at2759"/>
<dbReference type="Gene3D" id="3.40.1490.10">
    <property type="entry name" value="Bit1"/>
    <property type="match status" value="1"/>
</dbReference>
<dbReference type="PANTHER" id="PTHR12649:SF11">
    <property type="entry name" value="PEPTIDYL-TRNA HYDROLASE 2, MITOCHONDRIAL"/>
    <property type="match status" value="1"/>
</dbReference>
<feature type="transmembrane region" description="Helical" evidence="6">
    <location>
        <begin position="93"/>
        <end position="113"/>
    </location>
</feature>
<comment type="caution">
    <text evidence="7">The sequence shown here is derived from an EMBL/GenBank/DDBJ whole genome shotgun (WGS) entry which is preliminary data.</text>
</comment>
<dbReference type="SUPFAM" id="SSF102462">
    <property type="entry name" value="Peptidyl-tRNA hydrolase II"/>
    <property type="match status" value="1"/>
</dbReference>
<dbReference type="Pfam" id="PF01981">
    <property type="entry name" value="PTH2"/>
    <property type="match status" value="1"/>
</dbReference>
<reference evidence="7 8" key="1">
    <citation type="submission" date="2020-01" db="EMBL/GenBank/DDBJ databases">
        <authorList>
            <person name="Gupta K D."/>
        </authorList>
    </citation>
    <scope>NUCLEOTIDE SEQUENCE [LARGE SCALE GENOMIC DNA]</scope>
</reference>
<keyword evidence="8" id="KW-1185">Reference proteome</keyword>